<dbReference type="AlphaFoldDB" id="F0VKR6"/>
<keyword evidence="2" id="KW-1185">Reference proteome</keyword>
<protein>
    <submittedName>
        <fullName evidence="1">Uncharacterized protein</fullName>
    </submittedName>
</protein>
<accession>F0VKR6</accession>
<sequence>MKGPVMRNGLTAVKLLKNRSLSEFLSPLPGQSAPPLVGTAKALAACRGSAHVHRLGRCLPVLFLRVWWAGLTDQARPKGNDSSFVALNLKIMASITMQLNSPLIHHYPLQHVPQSDRRLVSEASRRGHARRVASSATAVELDQNLLPLPMNPNL</sequence>
<dbReference type="RefSeq" id="XP_003884697.1">
    <property type="nucleotide sequence ID" value="XM_003884648.1"/>
</dbReference>
<dbReference type="GeneID" id="13446372"/>
<name>F0VKR6_NEOCL</name>
<proteinExistence type="predicted"/>
<dbReference type="EMBL" id="FR823391">
    <property type="protein sequence ID" value="CBZ54667.1"/>
    <property type="molecule type" value="Genomic_DNA"/>
</dbReference>
<dbReference type="OMA" id="MASITMQ"/>
<reference evidence="2" key="1">
    <citation type="journal article" date="2012" name="PLoS Pathog.">
        <title>Comparative genomics of the apicomplexan parasites Toxoplasma gondii and Neospora caninum: Coccidia differing in host range and transmission strategy.</title>
        <authorList>
            <person name="Reid A.J."/>
            <person name="Vermont S.J."/>
            <person name="Cotton J.A."/>
            <person name="Harris D."/>
            <person name="Hill-Cawthorne G.A."/>
            <person name="Konen-Waisman S."/>
            <person name="Latham S.M."/>
            <person name="Mourier T."/>
            <person name="Norton R."/>
            <person name="Quail M.A."/>
            <person name="Sanders M."/>
            <person name="Shanmugam D."/>
            <person name="Sohal A."/>
            <person name="Wasmuth J.D."/>
            <person name="Brunk B."/>
            <person name="Grigg M.E."/>
            <person name="Howard J.C."/>
            <person name="Parkinson J."/>
            <person name="Roos D.S."/>
            <person name="Trees A.J."/>
            <person name="Berriman M."/>
            <person name="Pain A."/>
            <person name="Wastling J.M."/>
        </authorList>
    </citation>
    <scope>NUCLEOTIDE SEQUENCE [LARGE SCALE GENOMIC DNA]</scope>
    <source>
        <strain evidence="2">Liverpool</strain>
    </source>
</reference>
<evidence type="ECO:0000313" key="2">
    <source>
        <dbReference type="Proteomes" id="UP000007494"/>
    </source>
</evidence>
<gene>
    <name evidence="1" type="ORF">NCLIV_050940</name>
</gene>
<organism evidence="1 2">
    <name type="scientific">Neospora caninum (strain Liverpool)</name>
    <dbReference type="NCBI Taxonomy" id="572307"/>
    <lineage>
        <taxon>Eukaryota</taxon>
        <taxon>Sar</taxon>
        <taxon>Alveolata</taxon>
        <taxon>Apicomplexa</taxon>
        <taxon>Conoidasida</taxon>
        <taxon>Coccidia</taxon>
        <taxon>Eucoccidiorida</taxon>
        <taxon>Eimeriorina</taxon>
        <taxon>Sarcocystidae</taxon>
        <taxon>Neospora</taxon>
    </lineage>
</organism>
<dbReference type="InParanoid" id="F0VKR6"/>
<dbReference type="Proteomes" id="UP000007494">
    <property type="component" value="Chromosome X"/>
</dbReference>
<dbReference type="eggNOG" id="ENOG502TM90">
    <property type="taxonomic scope" value="Eukaryota"/>
</dbReference>
<evidence type="ECO:0000313" key="1">
    <source>
        <dbReference type="EMBL" id="CBZ54667.1"/>
    </source>
</evidence>
<dbReference type="VEuPathDB" id="ToxoDB:NCLIV_050940"/>